<feature type="domain" description="Core-binding (CB)" evidence="5">
    <location>
        <begin position="20"/>
        <end position="103"/>
    </location>
</feature>
<dbReference type="InterPro" id="IPR050090">
    <property type="entry name" value="Tyrosine_recombinase_XerCD"/>
</dbReference>
<reference evidence="8" key="1">
    <citation type="journal article" date="2020" name="Appl. Environ. Microbiol.">
        <title>Metabolic Diversity and Evolutionary History of the Archaeal Phylum 'Candidatus Micrarchaeota' Uncovered from a Freshwater Lake Metagenome.</title>
        <authorList>
            <person name="Kadnikov V.V."/>
            <person name="Savvichev A.S."/>
            <person name="Mardanov A.V."/>
            <person name="Beletsky A.V."/>
            <person name="Chupakov A.V."/>
            <person name="Kokryatskaya N.M."/>
            <person name="Pimenov N.V."/>
            <person name="Ravin N.V."/>
        </authorList>
    </citation>
    <scope>NUCLEOTIDE SEQUENCE</scope>
    <source>
        <strain evidence="8">Sv326</strain>
    </source>
</reference>
<proteinExistence type="predicted"/>
<evidence type="ECO:0000256" key="2">
    <source>
        <dbReference type="ARBA" id="ARBA00023172"/>
    </source>
</evidence>
<evidence type="ECO:0000313" key="9">
    <source>
        <dbReference type="Proteomes" id="UP000510821"/>
    </source>
</evidence>
<dbReference type="PROSITE" id="PS51900">
    <property type="entry name" value="CB"/>
    <property type="match status" value="1"/>
</dbReference>
<dbReference type="InterPro" id="IPR002104">
    <property type="entry name" value="Integrase_catalytic"/>
</dbReference>
<dbReference type="SUPFAM" id="SSF56349">
    <property type="entry name" value="DNA breaking-rejoining enzymes"/>
    <property type="match status" value="1"/>
</dbReference>
<protein>
    <submittedName>
        <fullName evidence="8">Site-specific tyrosine recombinase</fullName>
    </submittedName>
</protein>
<name>A0A7D5XEL8_FERL1</name>
<dbReference type="Proteomes" id="UP000510821">
    <property type="component" value="Chromosome"/>
</dbReference>
<dbReference type="PANTHER" id="PTHR30349:SF87">
    <property type="entry name" value="TRANSPOSASE A"/>
    <property type="match status" value="1"/>
</dbReference>
<evidence type="ECO:0000256" key="1">
    <source>
        <dbReference type="ARBA" id="ARBA00023125"/>
    </source>
</evidence>
<dbReference type="Pfam" id="PF00589">
    <property type="entry name" value="Phage_integrase"/>
    <property type="match status" value="1"/>
</dbReference>
<evidence type="ECO:0000313" key="6">
    <source>
        <dbReference type="EMBL" id="QLJ52519.1"/>
    </source>
</evidence>
<dbReference type="EMBL" id="CP058998">
    <property type="protein sequence ID" value="QLJ52519.1"/>
    <property type="molecule type" value="Genomic_DNA"/>
</dbReference>
<dbReference type="GO" id="GO:0003677">
    <property type="term" value="F:DNA binding"/>
    <property type="evidence" value="ECO:0007669"/>
    <property type="project" value="UniProtKB-UniRule"/>
</dbReference>
<dbReference type="InterPro" id="IPR011010">
    <property type="entry name" value="DNA_brk_join_enz"/>
</dbReference>
<dbReference type="GO" id="GO:0006310">
    <property type="term" value="P:DNA recombination"/>
    <property type="evidence" value="ECO:0007669"/>
    <property type="project" value="UniProtKB-KW"/>
</dbReference>
<evidence type="ECO:0000259" key="5">
    <source>
        <dbReference type="PROSITE" id="PS51900"/>
    </source>
</evidence>
<reference evidence="9" key="2">
    <citation type="submission" date="2020-07" db="EMBL/GenBank/DDBJ databases">
        <title>Metabolic diversity and evolutionary history of the archaeal phylum ###Micrarchaeota### uncovered from a freshwater lake metagenome.</title>
        <authorList>
            <person name="Kadnikov V.V."/>
            <person name="Savvichev A.S."/>
            <person name="Mardanov A.V."/>
            <person name="Beletsky A.V."/>
            <person name="Chupakov A.V."/>
            <person name="Kokryatskaya N.M."/>
            <person name="Pimenov N.V."/>
            <person name="Ravin N.V."/>
        </authorList>
    </citation>
    <scope>NUCLEOTIDE SEQUENCE [LARGE SCALE GENOMIC DNA]</scope>
</reference>
<dbReference type="InterPro" id="IPR044068">
    <property type="entry name" value="CB"/>
</dbReference>
<organism evidence="8 9">
    <name type="scientific">Fermentimicrarchaeum limneticum</name>
    <dbReference type="NCBI Taxonomy" id="2795018"/>
    <lineage>
        <taxon>Archaea</taxon>
        <taxon>Candidatus Micrarchaeota</taxon>
        <taxon>Candidatus Fermentimicrarchaeales</taxon>
        <taxon>Candidatus Fermentimicrarchaeaceae</taxon>
        <taxon>Candidatus Fermentimicrarchaeum</taxon>
    </lineage>
</organism>
<dbReference type="KEGG" id="flt:Sv326_0418"/>
<gene>
    <name evidence="6" type="ORF">Sv326_0344</name>
    <name evidence="7" type="ORF">Sv326_0381</name>
    <name evidence="8" type="ORF">Sv326_0418</name>
</gene>
<evidence type="ECO:0000256" key="3">
    <source>
        <dbReference type="PROSITE-ProRule" id="PRU01248"/>
    </source>
</evidence>
<dbReference type="InterPro" id="IPR013762">
    <property type="entry name" value="Integrase-like_cat_sf"/>
</dbReference>
<keyword evidence="2" id="KW-0233">DNA recombination</keyword>
<dbReference type="Gene3D" id="1.10.443.10">
    <property type="entry name" value="Intergrase catalytic core"/>
    <property type="match status" value="1"/>
</dbReference>
<dbReference type="KEGG" id="flt:Sv326_0344"/>
<evidence type="ECO:0000313" key="7">
    <source>
        <dbReference type="EMBL" id="QLJ52556.1"/>
    </source>
</evidence>
<evidence type="ECO:0000313" key="8">
    <source>
        <dbReference type="EMBL" id="QLJ52593.1"/>
    </source>
</evidence>
<feature type="domain" description="Tyr recombinase" evidence="4">
    <location>
        <begin position="124"/>
        <end position="303"/>
    </location>
</feature>
<sequence length="389" mass="45049">MVWTLDKAIHYLQEDSSISKGDKALILKFINERRAVVNLSDRSSLKIVSLLKNLTKLKKKSWSKFQGREDVITFVGTINSSELAPNTKQNYKTMFKQFYRWLVKDPHPIEIEDIKVTVHNANRKLPENMLTEEDVLEMVDACEWLRDRAIIMTLWSTGARASELLGLKIGSVEFDDNGAKIRLSGKTGDRVCRVIEPVPYLKDWIKNHPLKDDINAPLWTDISYGSRNQPLNYYGLQQMIKKIARKCRIQKPAHPHAWRSSRATYLAKFLTTSQLKAFFGWRQTAMCDVYISMHSKDVDEAIQRIHGKLEVKEERSRLTPVRCPRCKKLNGAELNYCGVCSYPLRPDVAIALDEKTKLWLLATREVLNNNPRLRAEFEKELEKFLRKQG</sequence>
<dbReference type="PROSITE" id="PS51898">
    <property type="entry name" value="TYR_RECOMBINASE"/>
    <property type="match status" value="1"/>
</dbReference>
<dbReference type="PANTHER" id="PTHR30349">
    <property type="entry name" value="PHAGE INTEGRASE-RELATED"/>
    <property type="match status" value="1"/>
</dbReference>
<dbReference type="GO" id="GO:0015074">
    <property type="term" value="P:DNA integration"/>
    <property type="evidence" value="ECO:0007669"/>
    <property type="project" value="InterPro"/>
</dbReference>
<dbReference type="EMBL" id="CP058998">
    <property type="protein sequence ID" value="QLJ52556.1"/>
    <property type="molecule type" value="Genomic_DNA"/>
</dbReference>
<dbReference type="EMBL" id="CP058998">
    <property type="protein sequence ID" value="QLJ52593.1"/>
    <property type="molecule type" value="Genomic_DNA"/>
</dbReference>
<dbReference type="AlphaFoldDB" id="A0A7D5XEL8"/>
<dbReference type="KEGG" id="flt:Sv326_0381"/>
<keyword evidence="1 3" id="KW-0238">DNA-binding</keyword>
<dbReference type="CDD" id="cd00397">
    <property type="entry name" value="DNA_BRE_C"/>
    <property type="match status" value="1"/>
</dbReference>
<accession>A0A7D5XEL8</accession>
<evidence type="ECO:0000259" key="4">
    <source>
        <dbReference type="PROSITE" id="PS51898"/>
    </source>
</evidence>